<feature type="compositionally biased region" description="Basic residues" evidence="1">
    <location>
        <begin position="207"/>
        <end position="216"/>
    </location>
</feature>
<feature type="compositionally biased region" description="Basic residues" evidence="1">
    <location>
        <begin position="42"/>
        <end position="64"/>
    </location>
</feature>
<feature type="region of interest" description="Disordered" evidence="1">
    <location>
        <begin position="185"/>
        <end position="283"/>
    </location>
</feature>
<feature type="compositionally biased region" description="Basic and acidic residues" evidence="1">
    <location>
        <begin position="7"/>
        <end position="23"/>
    </location>
</feature>
<feature type="compositionally biased region" description="Basic and acidic residues" evidence="1">
    <location>
        <begin position="161"/>
        <end position="172"/>
    </location>
</feature>
<feature type="non-terminal residue" evidence="2">
    <location>
        <position position="283"/>
    </location>
</feature>
<name>A0A6J4TC49_9SPHN</name>
<dbReference type="GO" id="GO:0004316">
    <property type="term" value="F:3-oxoacyl-[acyl-carrier-protein] reductase (NADPH) activity"/>
    <property type="evidence" value="ECO:0007669"/>
    <property type="project" value="UniProtKB-EC"/>
</dbReference>
<feature type="compositionally biased region" description="Basic and acidic residues" evidence="1">
    <location>
        <begin position="227"/>
        <end position="239"/>
    </location>
</feature>
<keyword evidence="2" id="KW-0560">Oxidoreductase</keyword>
<dbReference type="EC" id="1.1.1.100" evidence="2"/>
<feature type="compositionally biased region" description="Basic and acidic residues" evidence="1">
    <location>
        <begin position="262"/>
        <end position="276"/>
    </location>
</feature>
<reference evidence="2" key="1">
    <citation type="submission" date="2020-02" db="EMBL/GenBank/DDBJ databases">
        <authorList>
            <person name="Meier V. D."/>
        </authorList>
    </citation>
    <scope>NUCLEOTIDE SEQUENCE</scope>
    <source>
        <strain evidence="2">AVDCRST_MAG39</strain>
    </source>
</reference>
<feature type="compositionally biased region" description="Basic residues" evidence="1">
    <location>
        <begin position="120"/>
        <end position="136"/>
    </location>
</feature>
<feature type="compositionally biased region" description="Basic residues" evidence="1">
    <location>
        <begin position="92"/>
        <end position="105"/>
    </location>
</feature>
<protein>
    <submittedName>
        <fullName evidence="2">3-oxoacyl-[acyl-carrier protein] reductase</fullName>
        <ecNumber evidence="2">1.1.1.100</ecNumber>
    </submittedName>
</protein>
<organism evidence="2">
    <name type="scientific">uncultured Sphingomonadaceae bacterium</name>
    <dbReference type="NCBI Taxonomy" id="169976"/>
    <lineage>
        <taxon>Bacteria</taxon>
        <taxon>Pseudomonadati</taxon>
        <taxon>Pseudomonadota</taxon>
        <taxon>Alphaproteobacteria</taxon>
        <taxon>Sphingomonadales</taxon>
        <taxon>Sphingomonadaceae</taxon>
        <taxon>environmental samples</taxon>
    </lineage>
</organism>
<proteinExistence type="predicted"/>
<accession>A0A6J4TC49</accession>
<feature type="region of interest" description="Disordered" evidence="1">
    <location>
        <begin position="1"/>
        <end position="172"/>
    </location>
</feature>
<feature type="non-terminal residue" evidence="2">
    <location>
        <position position="1"/>
    </location>
</feature>
<dbReference type="EMBL" id="CADCVW010000101">
    <property type="protein sequence ID" value="CAA9519318.1"/>
    <property type="molecule type" value="Genomic_DNA"/>
</dbReference>
<evidence type="ECO:0000256" key="1">
    <source>
        <dbReference type="SAM" id="MobiDB-lite"/>
    </source>
</evidence>
<evidence type="ECO:0000313" key="2">
    <source>
        <dbReference type="EMBL" id="CAA9519318.1"/>
    </source>
</evidence>
<gene>
    <name evidence="2" type="ORF">AVDCRST_MAG39-2391</name>
</gene>
<sequence>ARHRTHDPRGRAARERARPRQEARVGAALPRLRPAGGQGRAGHGRGQRHRSRRRRALRARRRGRRDPLPQRARRRGGHPALRGGRGAAGDFHRRRRGRPRLLRRRGAADGGGVRQDRRSGQQRRRAASGQGHRRHYGGAAAPHLSDQHLWLFPHGPGRPPAPKERGGDRELHQRDELSGFGRAARLFGDQGGDHRLHPIALAEPDRRRHPRERRRARADLDATQPDGRLHARENGDLRGKRANGPPRPAERGRARLSVPRLRGRELHERADPPPERRHARRGV</sequence>
<dbReference type="AlphaFoldDB" id="A0A6J4TC49"/>